<dbReference type="PANTHER" id="PTHR37340">
    <property type="entry name" value="GENE 7073-RELATED"/>
    <property type="match status" value="1"/>
</dbReference>
<feature type="compositionally biased region" description="Basic residues" evidence="1">
    <location>
        <begin position="164"/>
        <end position="179"/>
    </location>
</feature>
<evidence type="ECO:0000256" key="2">
    <source>
        <dbReference type="SAM" id="Phobius"/>
    </source>
</evidence>
<gene>
    <name evidence="5" type="primary">CXHXorf66</name>
</gene>
<feature type="region of interest" description="Disordered" evidence="1">
    <location>
        <begin position="157"/>
        <end position="195"/>
    </location>
</feature>
<feature type="chain" id="PRO_5045902932" evidence="3">
    <location>
        <begin position="20"/>
        <end position="435"/>
    </location>
</feature>
<evidence type="ECO:0000256" key="1">
    <source>
        <dbReference type="SAM" id="MobiDB-lite"/>
    </source>
</evidence>
<keyword evidence="2" id="KW-1133">Transmembrane helix</keyword>
<dbReference type="RefSeq" id="XP_026910615.2">
    <property type="nucleotide sequence ID" value="XM_027054814.2"/>
</dbReference>
<dbReference type="PANTHER" id="PTHR37340:SF1">
    <property type="entry name" value="GENE 7073-RELATED"/>
    <property type="match status" value="1"/>
</dbReference>
<feature type="compositionally biased region" description="Polar residues" evidence="1">
    <location>
        <begin position="108"/>
        <end position="124"/>
    </location>
</feature>
<dbReference type="Proteomes" id="UP001652583">
    <property type="component" value="Chromosome X"/>
</dbReference>
<dbReference type="GeneID" id="106982569"/>
<reference evidence="5" key="2">
    <citation type="submission" date="2025-08" db="UniProtKB">
        <authorList>
            <consortium name="RefSeq"/>
        </authorList>
    </citation>
    <scope>IDENTIFICATION</scope>
    <source>
        <tissue evidence="5">Blood</tissue>
    </source>
</reference>
<keyword evidence="2" id="KW-0812">Transmembrane</keyword>
<evidence type="ECO:0000256" key="3">
    <source>
        <dbReference type="SAM" id="SignalP"/>
    </source>
</evidence>
<evidence type="ECO:0000313" key="4">
    <source>
        <dbReference type="Proteomes" id="UP001652583"/>
    </source>
</evidence>
<feature type="transmembrane region" description="Helical" evidence="2">
    <location>
        <begin position="49"/>
        <end position="70"/>
    </location>
</feature>
<feature type="region of interest" description="Disordered" evidence="1">
    <location>
        <begin position="85"/>
        <end position="124"/>
    </location>
</feature>
<feature type="region of interest" description="Disordered" evidence="1">
    <location>
        <begin position="210"/>
        <end position="264"/>
    </location>
</feature>
<proteinExistence type="predicted"/>
<keyword evidence="2" id="KW-0472">Membrane</keyword>
<sequence length="435" mass="48198">MNLFIYVLLLVIWTNSCLDTNQSYGSPTTGPKHVESMDTKLDSFRRRLLVITIGIMIIAFVFTCFCFIHYNCLSDDAPKAETLKKGVPAKSSTPPSKMSFSESKTSSPCSLENQSLPSATDKLSSVSCPEKSSISSSAQKSVGPSSLEKLCVSSSTQKFNKPSSQRKKRPPCSVKKFKSSHLEKPYRTRNLGKPYKPAHAHKLVGQATSSYRNKAARPPRPAGLQYAVRPTKPLCPPHPQSRISTPKRSSVQKPTKSPRHHKLKGSVCARSADMLSRPQLIKACRHYKERCLVCQSSEPLISNISEAQNRNAQNPLCPSEAKPCAQSFLKADYRDHVFRGNVSYSDTTTYDSNDSDREVTIICNMKHEATPERIQDKDSLVLRPLADLSLRLDSAHWAPSVPSSETFPHFKVQFNLQGLRESFPSPLSDALALGA</sequence>
<feature type="signal peptide" evidence="3">
    <location>
        <begin position="1"/>
        <end position="19"/>
    </location>
</feature>
<evidence type="ECO:0000313" key="5">
    <source>
        <dbReference type="RefSeq" id="XP_026910615.2"/>
    </source>
</evidence>
<name>A0A6J1Z2W5_ACIJB</name>
<dbReference type="KEGG" id="aju:106982569"/>
<dbReference type="InterPro" id="IPR038873">
    <property type="entry name" value="CXorf66"/>
</dbReference>
<keyword evidence="4" id="KW-1185">Reference proteome</keyword>
<keyword evidence="3" id="KW-0732">Signal</keyword>
<accession>A0A6J1Z2W5</accession>
<organism evidence="4 5">
    <name type="scientific">Acinonyx jubatus</name>
    <name type="common">Cheetah</name>
    <dbReference type="NCBI Taxonomy" id="32536"/>
    <lineage>
        <taxon>Eukaryota</taxon>
        <taxon>Metazoa</taxon>
        <taxon>Chordata</taxon>
        <taxon>Craniata</taxon>
        <taxon>Vertebrata</taxon>
        <taxon>Euteleostomi</taxon>
        <taxon>Mammalia</taxon>
        <taxon>Eutheria</taxon>
        <taxon>Laurasiatheria</taxon>
        <taxon>Carnivora</taxon>
        <taxon>Feliformia</taxon>
        <taxon>Felidae</taxon>
        <taxon>Felinae</taxon>
        <taxon>Acinonyx</taxon>
    </lineage>
</organism>
<feature type="compositionally biased region" description="Low complexity" evidence="1">
    <location>
        <begin position="96"/>
        <end position="107"/>
    </location>
</feature>
<reference evidence="4" key="1">
    <citation type="submission" date="2025-05" db="UniProtKB">
        <authorList>
            <consortium name="RefSeq"/>
        </authorList>
    </citation>
    <scope>NUCLEOTIDE SEQUENCE [LARGE SCALE GENOMIC DNA]</scope>
</reference>
<dbReference type="AlphaFoldDB" id="A0A6J1Z2W5"/>
<feature type="compositionally biased region" description="Polar residues" evidence="1">
    <location>
        <begin position="241"/>
        <end position="255"/>
    </location>
</feature>
<protein>
    <submittedName>
        <fullName evidence="5">Uncharacterized protein CXorf66 homolog</fullName>
    </submittedName>
</protein>